<dbReference type="PROSITE" id="PS00954">
    <property type="entry name" value="IGP_DEHYDRATASE_1"/>
    <property type="match status" value="1"/>
</dbReference>
<keyword evidence="3 6" id="KW-0028">Amino-acid biosynthesis</keyword>
<evidence type="ECO:0000256" key="6">
    <source>
        <dbReference type="HAMAP-Rule" id="MF_00076"/>
    </source>
</evidence>
<dbReference type="SUPFAM" id="SSF54211">
    <property type="entry name" value="Ribosomal protein S5 domain 2-like"/>
    <property type="match status" value="2"/>
</dbReference>
<dbReference type="PANTHER" id="PTHR23133:SF2">
    <property type="entry name" value="IMIDAZOLEGLYCEROL-PHOSPHATE DEHYDRATASE"/>
    <property type="match status" value="1"/>
</dbReference>
<dbReference type="EC" id="4.2.1.19" evidence="6"/>
<proteinExistence type="inferred from homology"/>
<comment type="subcellular location">
    <subcellularLocation>
        <location evidence="6">Cytoplasm</location>
    </subcellularLocation>
</comment>
<dbReference type="FunFam" id="3.30.230.40:FF:000003">
    <property type="entry name" value="Imidazoleglycerol-phosphate dehydratase HisB"/>
    <property type="match status" value="1"/>
</dbReference>
<sequence>MAQEVARQAKIDRATGETSVQVKLNLDGNGDFGGSTGIGFFDHMLHLMARHALIDLTVEASGDLHVDAHHTVEDTGICLGLALKEALGDKEGITRYGSAIIPMDEALALAAVDLSGRPYLGYEVSVPCYKAGEMPVELVPEFFRALVNNAGITLHLRLLSGENTHHIIEVLFKGFARALREAVALSERESGVPSTKGKL</sequence>
<dbReference type="Pfam" id="PF00475">
    <property type="entry name" value="IGPD"/>
    <property type="match status" value="1"/>
</dbReference>
<comment type="similarity">
    <text evidence="6">Belongs to the imidazoleglycerol-phosphate dehydratase family.</text>
</comment>
<evidence type="ECO:0000313" key="8">
    <source>
        <dbReference type="Proteomes" id="UP000046155"/>
    </source>
</evidence>
<reference evidence="8" key="1">
    <citation type="submission" date="2015-01" db="EMBL/GenBank/DDBJ databases">
        <authorList>
            <person name="Manzoor Shahid"/>
            <person name="Zubair Saima"/>
        </authorList>
    </citation>
    <scope>NUCLEOTIDE SEQUENCE [LARGE SCALE GENOMIC DNA]</scope>
    <source>
        <strain evidence="8">Sp3</strain>
    </source>
</reference>
<gene>
    <name evidence="6 7" type="primary">hisB</name>
    <name evidence="7" type="ORF">SSCH_490014</name>
</gene>
<dbReference type="Gene3D" id="3.30.230.40">
    <property type="entry name" value="Imidazole glycerol phosphate dehydratase, domain 1"/>
    <property type="match status" value="2"/>
</dbReference>
<organism evidence="7 8">
    <name type="scientific">Syntrophaceticus schinkii</name>
    <dbReference type="NCBI Taxonomy" id="499207"/>
    <lineage>
        <taxon>Bacteria</taxon>
        <taxon>Bacillati</taxon>
        <taxon>Bacillota</taxon>
        <taxon>Clostridia</taxon>
        <taxon>Thermoanaerobacterales</taxon>
        <taxon>Thermoanaerobacterales Family III. Incertae Sedis</taxon>
        <taxon>Syntrophaceticus</taxon>
    </lineage>
</organism>
<evidence type="ECO:0000256" key="5">
    <source>
        <dbReference type="ARBA" id="ARBA00023239"/>
    </source>
</evidence>
<protein>
    <recommendedName>
        <fullName evidence="2 6">Imidazoleglycerol-phosphate dehydratase</fullName>
        <shortName evidence="6">IGPD</shortName>
        <ecNumber evidence="6">4.2.1.19</ecNumber>
    </recommendedName>
</protein>
<dbReference type="InterPro" id="IPR000807">
    <property type="entry name" value="ImidazoleglycerolP_deHydtase"/>
</dbReference>
<dbReference type="CDD" id="cd07914">
    <property type="entry name" value="IGPD"/>
    <property type="match status" value="1"/>
</dbReference>
<evidence type="ECO:0000256" key="3">
    <source>
        <dbReference type="ARBA" id="ARBA00022605"/>
    </source>
</evidence>
<comment type="catalytic activity">
    <reaction evidence="6">
        <text>D-erythro-1-(imidazol-4-yl)glycerol 3-phosphate = 3-(imidazol-4-yl)-2-oxopropyl phosphate + H2O</text>
        <dbReference type="Rhea" id="RHEA:11040"/>
        <dbReference type="ChEBI" id="CHEBI:15377"/>
        <dbReference type="ChEBI" id="CHEBI:57766"/>
        <dbReference type="ChEBI" id="CHEBI:58278"/>
        <dbReference type="EC" id="4.2.1.19"/>
    </reaction>
</comment>
<keyword evidence="4 6" id="KW-0368">Histidine biosynthesis</keyword>
<comment type="pathway">
    <text evidence="1 6">Amino-acid biosynthesis; L-histidine biosynthesis; L-histidine from 5-phospho-alpha-D-ribose 1-diphosphate: step 6/9.</text>
</comment>
<dbReference type="UniPathway" id="UPA00031">
    <property type="reaction ID" value="UER00011"/>
</dbReference>
<keyword evidence="6" id="KW-0963">Cytoplasm</keyword>
<dbReference type="EMBL" id="CDRZ01000246">
    <property type="protein sequence ID" value="CEO89449.1"/>
    <property type="molecule type" value="Genomic_DNA"/>
</dbReference>
<dbReference type="HAMAP" id="MF_00076">
    <property type="entry name" value="HisB"/>
    <property type="match status" value="1"/>
</dbReference>
<evidence type="ECO:0000256" key="1">
    <source>
        <dbReference type="ARBA" id="ARBA00005047"/>
    </source>
</evidence>
<dbReference type="FunFam" id="3.30.230.40:FF:000001">
    <property type="entry name" value="Imidazoleglycerol-phosphate dehydratase HisB"/>
    <property type="match status" value="1"/>
</dbReference>
<evidence type="ECO:0000256" key="2">
    <source>
        <dbReference type="ARBA" id="ARBA00016664"/>
    </source>
</evidence>
<keyword evidence="5 6" id="KW-0456">Lyase</keyword>
<dbReference type="InterPro" id="IPR020568">
    <property type="entry name" value="Ribosomal_Su5_D2-typ_SF"/>
</dbReference>
<dbReference type="NCBIfam" id="NF002114">
    <property type="entry name" value="PRK00951.2-4"/>
    <property type="match status" value="1"/>
</dbReference>
<dbReference type="InterPro" id="IPR038494">
    <property type="entry name" value="IGPD_sf"/>
</dbReference>
<dbReference type="GO" id="GO:0004424">
    <property type="term" value="F:imidazoleglycerol-phosphate dehydratase activity"/>
    <property type="evidence" value="ECO:0007669"/>
    <property type="project" value="UniProtKB-UniRule"/>
</dbReference>
<evidence type="ECO:0000256" key="4">
    <source>
        <dbReference type="ARBA" id="ARBA00023102"/>
    </source>
</evidence>
<dbReference type="GO" id="GO:0000105">
    <property type="term" value="P:L-histidine biosynthetic process"/>
    <property type="evidence" value="ECO:0007669"/>
    <property type="project" value="UniProtKB-UniRule"/>
</dbReference>
<dbReference type="AlphaFoldDB" id="A0A0B7MFQ6"/>
<evidence type="ECO:0000313" key="7">
    <source>
        <dbReference type="EMBL" id="CEO89449.1"/>
    </source>
</evidence>
<dbReference type="GO" id="GO:0005737">
    <property type="term" value="C:cytoplasm"/>
    <property type="evidence" value="ECO:0007669"/>
    <property type="project" value="UniProtKB-SubCell"/>
</dbReference>
<dbReference type="InterPro" id="IPR020565">
    <property type="entry name" value="ImidazoleglycerP_deHydtase_CS"/>
</dbReference>
<name>A0A0B7MFQ6_9FIRM</name>
<dbReference type="PANTHER" id="PTHR23133">
    <property type="entry name" value="IMIDAZOLEGLYCEROL-PHOSPHATE DEHYDRATASE HIS7"/>
    <property type="match status" value="1"/>
</dbReference>
<dbReference type="NCBIfam" id="NF002111">
    <property type="entry name" value="PRK00951.2-1"/>
    <property type="match status" value="1"/>
</dbReference>
<keyword evidence="8" id="KW-1185">Reference proteome</keyword>
<dbReference type="Proteomes" id="UP000046155">
    <property type="component" value="Unassembled WGS sequence"/>
</dbReference>
<accession>A0A0B7MFQ6</accession>